<evidence type="ECO:0000313" key="1">
    <source>
        <dbReference type="EMBL" id="QQA00642.1"/>
    </source>
</evidence>
<keyword evidence="1" id="KW-0378">Hydrolase</keyword>
<dbReference type="SUPFAM" id="SSF49899">
    <property type="entry name" value="Concanavalin A-like lectins/glucanases"/>
    <property type="match status" value="1"/>
</dbReference>
<gene>
    <name evidence="1" type="ORF">IWA51_10305</name>
</gene>
<dbReference type="AlphaFoldDB" id="A0A7T3V4I6"/>
<dbReference type="Proteomes" id="UP000595224">
    <property type="component" value="Chromosome"/>
</dbReference>
<reference evidence="1 2" key="1">
    <citation type="submission" date="2020-11" db="EMBL/GenBank/DDBJ databases">
        <title>Treponema Peruensis nv. sp., first commensal Treponema isolated from human feces.</title>
        <authorList>
            <person name="Belkhou C."/>
            <person name="Raes J."/>
        </authorList>
    </citation>
    <scope>NUCLEOTIDE SEQUENCE [LARGE SCALE GENOMIC DNA]</scope>
    <source>
        <strain evidence="1 2">RCC2812</strain>
    </source>
</reference>
<dbReference type="InterPro" id="IPR013320">
    <property type="entry name" value="ConA-like_dom_sf"/>
</dbReference>
<sequence length="100" mass="11423">MNFLNCGVNELTNTTEDESFYGQWPCCEEIYIMEVVGSDTSKAFGTVHYGSPHAESQGSILLGDNAFSDEFHLFSCEWEPGKLTKNTNMNFLWNQEIRRL</sequence>
<dbReference type="KEGG" id="tper:IWA51_10305"/>
<proteinExistence type="predicted"/>
<dbReference type="RefSeq" id="WP_198442351.1">
    <property type="nucleotide sequence ID" value="NZ_CBCSHE010000026.1"/>
</dbReference>
<accession>A0A7T3V4I6</accession>
<dbReference type="Gene3D" id="2.60.120.200">
    <property type="match status" value="1"/>
</dbReference>
<dbReference type="EMBL" id="CP064936">
    <property type="protein sequence ID" value="QQA00642.1"/>
    <property type="molecule type" value="Genomic_DNA"/>
</dbReference>
<keyword evidence="2" id="KW-1185">Reference proteome</keyword>
<organism evidence="1 2">
    <name type="scientific">Treponema peruense</name>
    <dbReference type="NCBI Taxonomy" id="2787628"/>
    <lineage>
        <taxon>Bacteria</taxon>
        <taxon>Pseudomonadati</taxon>
        <taxon>Spirochaetota</taxon>
        <taxon>Spirochaetia</taxon>
        <taxon>Spirochaetales</taxon>
        <taxon>Treponemataceae</taxon>
        <taxon>Treponema</taxon>
    </lineage>
</organism>
<evidence type="ECO:0000313" key="2">
    <source>
        <dbReference type="Proteomes" id="UP000595224"/>
    </source>
</evidence>
<dbReference type="GO" id="GO:0016787">
    <property type="term" value="F:hydrolase activity"/>
    <property type="evidence" value="ECO:0007669"/>
    <property type="project" value="UniProtKB-KW"/>
</dbReference>
<protein>
    <submittedName>
        <fullName evidence="1">Family 16 glycosylhydrolase</fullName>
    </submittedName>
</protein>
<name>A0A7T3V4I6_9SPIR</name>